<evidence type="ECO:0000313" key="2">
    <source>
        <dbReference type="EMBL" id="NEN75392.1"/>
    </source>
</evidence>
<feature type="coiled-coil region" evidence="1">
    <location>
        <begin position="23"/>
        <end position="99"/>
    </location>
</feature>
<proteinExistence type="predicted"/>
<dbReference type="Proteomes" id="UP000477651">
    <property type="component" value="Unassembled WGS sequence"/>
</dbReference>
<protein>
    <submittedName>
        <fullName evidence="2">Uncharacterized protein</fullName>
    </submittedName>
</protein>
<reference evidence="2 3" key="1">
    <citation type="submission" date="2020-02" db="EMBL/GenBank/DDBJ databases">
        <title>Pelistega sp. NLN82 were isolated from wild rodents of the Hainan Island.</title>
        <authorList>
            <person name="Niu N."/>
            <person name="Zhou J."/>
        </authorList>
    </citation>
    <scope>NUCLEOTIDE SEQUENCE [LARGE SCALE GENOMIC DNA]</scope>
    <source>
        <strain evidence="2 3">NLN82</strain>
    </source>
</reference>
<evidence type="ECO:0000313" key="3">
    <source>
        <dbReference type="Proteomes" id="UP000477651"/>
    </source>
</evidence>
<comment type="caution">
    <text evidence="2">The sequence shown here is derived from an EMBL/GenBank/DDBJ whole genome shotgun (WGS) entry which is preliminary data.</text>
</comment>
<evidence type="ECO:0000256" key="1">
    <source>
        <dbReference type="SAM" id="Coils"/>
    </source>
</evidence>
<dbReference type="EMBL" id="JAAGYR010000005">
    <property type="protein sequence ID" value="NEN75392.1"/>
    <property type="molecule type" value="Genomic_DNA"/>
</dbReference>
<gene>
    <name evidence="2" type="ORF">F9B74_03495</name>
</gene>
<dbReference type="AlphaFoldDB" id="A0A6L9Y4J1"/>
<keyword evidence="3" id="KW-1185">Reference proteome</keyword>
<organism evidence="2 3">
    <name type="scientific">Pelistega ratti</name>
    <dbReference type="NCBI Taxonomy" id="2652177"/>
    <lineage>
        <taxon>Bacteria</taxon>
        <taxon>Pseudomonadati</taxon>
        <taxon>Pseudomonadota</taxon>
        <taxon>Betaproteobacteria</taxon>
        <taxon>Burkholderiales</taxon>
        <taxon>Alcaligenaceae</taxon>
        <taxon>Pelistega</taxon>
    </lineage>
</organism>
<accession>A0A6L9Y4J1</accession>
<name>A0A6L9Y4J1_9BURK</name>
<sequence>MLASTLGLVACSEKDQTYYFNHIDEAEKKIAQCEKELNAAFEKSDETKMEAIFAKESECFVAREALKEYRDIQRENKRREEEIRKKVELEKIKTDIQNQYGSQSWQEFSHTFVNSECSKMMFADDKCELMKEFYKEKITPAIAEMRGNGLEALLEEKQTYCKQDQRLYSTCDVWTTAVKEQAKEDFEKLAFNDLAKLKDKYCANSSFANPEPCGTYRTVFNEKEEVFIKLLTQKYDSLKVIYNLCIDQIKLENNWEKKHRIKLDVPCSQAKAARSELHLPYDDFETKMD</sequence>
<keyword evidence="1" id="KW-0175">Coiled coil</keyword>